<dbReference type="EMBL" id="CABHML010000045">
    <property type="protein sequence ID" value="VUW83510.1"/>
    <property type="molecule type" value="Genomic_DNA"/>
</dbReference>
<proteinExistence type="predicted"/>
<evidence type="ECO:0000313" key="2">
    <source>
        <dbReference type="Proteomes" id="UP000319252"/>
    </source>
</evidence>
<gene>
    <name evidence="1" type="ORF">BLONGUMMC1_00181</name>
</gene>
<dbReference type="AlphaFoldDB" id="A0A564S0M5"/>
<organism evidence="1 2">
    <name type="scientific">Bifidobacterium longum subsp. infantis</name>
    <dbReference type="NCBI Taxonomy" id="1682"/>
    <lineage>
        <taxon>Bacteria</taxon>
        <taxon>Bacillati</taxon>
        <taxon>Actinomycetota</taxon>
        <taxon>Actinomycetes</taxon>
        <taxon>Bifidobacteriales</taxon>
        <taxon>Bifidobacteriaceae</taxon>
        <taxon>Bifidobacterium</taxon>
    </lineage>
</organism>
<reference evidence="1 2" key="1">
    <citation type="submission" date="2019-07" db="EMBL/GenBank/DDBJ databases">
        <authorList>
            <person name="Chang H.-W."/>
            <person name="Raman A."/>
            <person name="Venkatesh S."/>
            <person name="Gehrig J."/>
        </authorList>
    </citation>
    <scope>NUCLEOTIDE SEQUENCE [LARGE SCALE GENOMIC DNA]</scope>
    <source>
        <strain evidence="1">B.longum_ssp_infantis_4</strain>
    </source>
</reference>
<protein>
    <submittedName>
        <fullName evidence="1">Uncharacterized protein</fullName>
    </submittedName>
</protein>
<dbReference type="Proteomes" id="UP000319252">
    <property type="component" value="Unassembled WGS sequence"/>
</dbReference>
<accession>A0A564S0M5</accession>
<name>A0A564S0M5_BIFLI</name>
<evidence type="ECO:0000313" key="1">
    <source>
        <dbReference type="EMBL" id="VUW83510.1"/>
    </source>
</evidence>
<sequence length="391" mass="42830">MQRGACEVPVRVDVYLPVLVGPAALPSDRVERGGRQRHQRRAILPEHVPDGGAPAVMPRRGGQRIASVEHDPSELRVGLGLQRRDHEVAAEEPDRVLHRAFPPTGIGVAEPRVDAVAREERVEHRGGRHLAPRVPASRAGGVVHDDHGRDAADVPEHLDRPVAQAFRVLPGQARRVPHVRTGERDDQAVVVHEPAGDAGLRHTEIDLRDAGRPDELAVPVGTAPVRLAPASHVPRRRRVLAVVAGLRAEPVVHASGGMALPARQHAVGLEPFVDQRRVRVDLGAPAPVHGRFRGHVVHIGVSRDRGAVHVRSPRDLRPGHSLTVQSPDILLFGHRYRHRPFLPERRRLQPVDSFSGYVSGIYRHGGPVPVLVWAVIWCSSCWKPAAHTTEK</sequence>